<dbReference type="PANTHER" id="PTHR41771">
    <property type="entry name" value="MEMBRANE PROTEIN-RELATED"/>
    <property type="match status" value="1"/>
</dbReference>
<organism evidence="2">
    <name type="scientific">Metalysinibacillus saudimassiliensis</name>
    <dbReference type="NCBI Taxonomy" id="1461583"/>
    <lineage>
        <taxon>Bacteria</taxon>
        <taxon>Bacillati</taxon>
        <taxon>Bacillota</taxon>
        <taxon>Bacilli</taxon>
        <taxon>Bacillales</taxon>
        <taxon>Caryophanaceae</taxon>
        <taxon>Metalysinibacillus</taxon>
    </lineage>
</organism>
<name>A0A078M9R7_9BACL</name>
<accession>A0A078M9R7</accession>
<dbReference type="PATRIC" id="fig|1461583.4.peg.1762"/>
<dbReference type="Pfam" id="PF07907">
    <property type="entry name" value="YibE_F"/>
    <property type="match status" value="1"/>
</dbReference>
<reference evidence="2" key="1">
    <citation type="submission" date="2014-07" db="EMBL/GenBank/DDBJ databases">
        <authorList>
            <person name="Urmite Genomes Urmite Genomes"/>
        </authorList>
    </citation>
    <scope>NUCLEOTIDE SEQUENCE</scope>
    <source>
        <strain evidence="2">13S34_air</strain>
    </source>
</reference>
<evidence type="ECO:0000256" key="1">
    <source>
        <dbReference type="SAM" id="Phobius"/>
    </source>
</evidence>
<feature type="transmembrane region" description="Helical" evidence="1">
    <location>
        <begin position="77"/>
        <end position="98"/>
    </location>
</feature>
<dbReference type="InterPro" id="IPR012507">
    <property type="entry name" value="YibE_F"/>
</dbReference>
<feature type="transmembrane region" description="Helical" evidence="1">
    <location>
        <begin position="118"/>
        <end position="143"/>
    </location>
</feature>
<dbReference type="PANTHER" id="PTHR41771:SF1">
    <property type="entry name" value="MEMBRANE PROTEIN"/>
    <property type="match status" value="1"/>
</dbReference>
<protein>
    <submittedName>
        <fullName evidence="2">YibE/F-like protein</fullName>
    </submittedName>
</protein>
<keyword evidence="1" id="KW-0472">Membrane</keyword>
<keyword evidence="1" id="KW-1133">Transmembrane helix</keyword>
<gene>
    <name evidence="2" type="ORF">BN1050_01838</name>
</gene>
<dbReference type="EMBL" id="LN483075">
    <property type="protein sequence ID" value="CEA04133.1"/>
    <property type="molecule type" value="Genomic_DNA"/>
</dbReference>
<keyword evidence="1" id="KW-0812">Transmembrane</keyword>
<dbReference type="PIRSF" id="PIRSF031503">
    <property type="entry name" value="UCP031503_mp"/>
    <property type="match status" value="1"/>
</dbReference>
<dbReference type="HOGENOM" id="CLU_071016_0_0_9"/>
<proteinExistence type="predicted"/>
<sequence length="256" mass="27708">MNVLLLLAGVLLILMVAVGGINGVRSFISLFLNGIILLVTVFFMLDTQTNILLLTLVACAALCAVNLFYINGLNRKTVAAFIATFLTLGMLLSVIYWVTDVAMIQGFSEEETEELDAYNLLIGIDYVQVAAAVIIMSTIGAIMDVAMSITSSMHEYARHTTSTPRQLVAHGMLIGRDILGTDTNTLFFAFFGGYLGLLIWFKDLHYSFGEIVNAKVFGAEVLTIFTAGIGIALVIPMAAWTSMLVSKLFAKGNRAA</sequence>
<feature type="transmembrane region" description="Helical" evidence="1">
    <location>
        <begin position="185"/>
        <end position="201"/>
    </location>
</feature>
<feature type="transmembrane region" description="Helical" evidence="1">
    <location>
        <begin position="50"/>
        <end position="70"/>
    </location>
</feature>
<evidence type="ECO:0000313" key="2">
    <source>
        <dbReference type="EMBL" id="CEA04133.1"/>
    </source>
</evidence>
<dbReference type="InterPro" id="IPR014564">
    <property type="entry name" value="UCP031503_TM"/>
</dbReference>
<dbReference type="AlphaFoldDB" id="A0A078M9R7"/>
<feature type="transmembrane region" description="Helical" evidence="1">
    <location>
        <begin position="221"/>
        <end position="245"/>
    </location>
</feature>